<keyword evidence="5" id="KW-0539">Nucleus</keyword>
<dbReference type="Gene3D" id="2.130.10.10">
    <property type="entry name" value="YVTN repeat-like/Quinoprotein amine dehydrogenase"/>
    <property type="match status" value="1"/>
</dbReference>
<keyword evidence="4" id="KW-0677">Repeat</keyword>
<dbReference type="PANTHER" id="PTHR19861">
    <property type="entry name" value="WD40 REPEAT PROTEIN SWD2"/>
    <property type="match status" value="1"/>
</dbReference>
<feature type="region of interest" description="Disordered" evidence="7">
    <location>
        <begin position="1"/>
        <end position="49"/>
    </location>
</feature>
<dbReference type="STRING" id="441959.B8M1M2"/>
<dbReference type="FunCoup" id="B8M1M2">
    <property type="interactions" value="1013"/>
</dbReference>
<feature type="compositionally biased region" description="Polar residues" evidence="7">
    <location>
        <begin position="13"/>
        <end position="24"/>
    </location>
</feature>
<dbReference type="InterPro" id="IPR036322">
    <property type="entry name" value="WD40_repeat_dom_sf"/>
</dbReference>
<gene>
    <name evidence="8" type="ORF">TSTA_093550</name>
</gene>
<dbReference type="InterPro" id="IPR015943">
    <property type="entry name" value="WD40/YVTN_repeat-like_dom_sf"/>
</dbReference>
<feature type="compositionally biased region" description="Polar residues" evidence="7">
    <location>
        <begin position="33"/>
        <end position="44"/>
    </location>
</feature>
<dbReference type="Pfam" id="PF00400">
    <property type="entry name" value="WD40"/>
    <property type="match status" value="2"/>
</dbReference>
<dbReference type="AlphaFoldDB" id="B8M1M2"/>
<organism evidence="8 9">
    <name type="scientific">Talaromyces stipitatus (strain ATCC 10500 / CBS 375.48 / QM 6759 / NRRL 1006)</name>
    <name type="common">Penicillium stipitatum</name>
    <dbReference type="NCBI Taxonomy" id="441959"/>
    <lineage>
        <taxon>Eukaryota</taxon>
        <taxon>Fungi</taxon>
        <taxon>Dikarya</taxon>
        <taxon>Ascomycota</taxon>
        <taxon>Pezizomycotina</taxon>
        <taxon>Eurotiomycetes</taxon>
        <taxon>Eurotiomycetidae</taxon>
        <taxon>Eurotiales</taxon>
        <taxon>Trichocomaceae</taxon>
        <taxon>Talaromyces</taxon>
        <taxon>Talaromyces sect. Talaromyces</taxon>
    </lineage>
</organism>
<evidence type="ECO:0000256" key="2">
    <source>
        <dbReference type="ARBA" id="ARBA00005616"/>
    </source>
</evidence>
<dbReference type="Proteomes" id="UP000001745">
    <property type="component" value="Unassembled WGS sequence"/>
</dbReference>
<evidence type="ECO:0000313" key="8">
    <source>
        <dbReference type="EMBL" id="EED22109.1"/>
    </source>
</evidence>
<name>B8M1M2_TALSN</name>
<comment type="subcellular location">
    <subcellularLocation>
        <location evidence="1">Nucleus</location>
    </subcellularLocation>
</comment>
<evidence type="ECO:0000256" key="6">
    <source>
        <dbReference type="PROSITE-ProRule" id="PRU00221"/>
    </source>
</evidence>
<keyword evidence="3 6" id="KW-0853">WD repeat</keyword>
<dbReference type="PANTHER" id="PTHR19861:SF0">
    <property type="entry name" value="WD REPEAT-CONTAINING PROTEIN 82"/>
    <property type="match status" value="1"/>
</dbReference>
<feature type="compositionally biased region" description="Basic and acidic residues" evidence="7">
    <location>
        <begin position="1"/>
        <end position="12"/>
    </location>
</feature>
<dbReference type="GO" id="GO:0016070">
    <property type="term" value="P:RNA metabolic process"/>
    <property type="evidence" value="ECO:0007669"/>
    <property type="project" value="UniProtKB-ARBA"/>
</dbReference>
<feature type="repeat" description="WD" evidence="6">
    <location>
        <begin position="146"/>
        <end position="187"/>
    </location>
</feature>
<evidence type="ECO:0000256" key="4">
    <source>
        <dbReference type="ARBA" id="ARBA00022737"/>
    </source>
</evidence>
<dbReference type="InterPro" id="IPR001680">
    <property type="entry name" value="WD40_rpt"/>
</dbReference>
<evidence type="ECO:0000256" key="5">
    <source>
        <dbReference type="ARBA" id="ARBA00023242"/>
    </source>
</evidence>
<dbReference type="RefSeq" id="XP_002479072.1">
    <property type="nucleotide sequence ID" value="XM_002479027.1"/>
</dbReference>
<dbReference type="SUPFAM" id="SSF50978">
    <property type="entry name" value="WD40 repeat-like"/>
    <property type="match status" value="1"/>
</dbReference>
<evidence type="ECO:0000256" key="7">
    <source>
        <dbReference type="SAM" id="MobiDB-lite"/>
    </source>
</evidence>
<dbReference type="OMA" id="HNEGYIR"/>
<evidence type="ECO:0000313" key="9">
    <source>
        <dbReference type="Proteomes" id="UP000001745"/>
    </source>
</evidence>
<dbReference type="SMART" id="SM00320">
    <property type="entry name" value="WD40"/>
    <property type="match status" value="3"/>
</dbReference>
<dbReference type="EMBL" id="EQ962653">
    <property type="protein sequence ID" value="EED22109.1"/>
    <property type="molecule type" value="Genomic_DNA"/>
</dbReference>
<dbReference type="InParanoid" id="B8M1M2"/>
<comment type="similarity">
    <text evidence="2">Belongs to the WD repeat SWD2 family.</text>
</comment>
<proteinExistence type="inferred from homology"/>
<evidence type="ECO:0000256" key="3">
    <source>
        <dbReference type="ARBA" id="ARBA00022574"/>
    </source>
</evidence>
<dbReference type="HOGENOM" id="CLU_044117_2_0_1"/>
<dbReference type="eggNOG" id="KOG1446">
    <property type="taxonomic scope" value="Eukaryota"/>
</dbReference>
<dbReference type="GO" id="GO:0048188">
    <property type="term" value="C:Set1C/COMPASS complex"/>
    <property type="evidence" value="ECO:0007669"/>
    <property type="project" value="TreeGrafter"/>
</dbReference>
<keyword evidence="9" id="KW-1185">Reference proteome</keyword>
<dbReference type="GO" id="GO:0003682">
    <property type="term" value="F:chromatin binding"/>
    <property type="evidence" value="ECO:0007669"/>
    <property type="project" value="TreeGrafter"/>
</dbReference>
<sequence length="386" mass="42813">MADTPQTDHQEQKALTSSSNTPHTGTPIVPLPQGSSNPRTSQKVSDAIRTYRPTKRFKLSKHENSHITSLDFDDKGEFVVTACEDETIQIYDVIEGKNTKIVPSKKYGAHLARFTHHQRQVLHASTKVDNSLRLLDLHQESYLRYFTGHTDKVTCLSLSPANDAFVSCSRDNTISLWDLKSRNVQGKLELATPYLVAFDPSASVIAIASQSTSSVLLYDFRNYDKAPFATFDLAPLEERYTPTTRGRLWSRLEFSNDGKNLLVGTDYHGHFVLDAFEGHLNAFLVGKNGSSGRAAPVSSSGRPLGQGDACFSQDGRFVLGGAGDKNEVLVWDTNQNPDSNKYLQPMTSLSSRGRTAVIEINPRYNMLATADKDILFWLPDDAPKNL</sequence>
<dbReference type="PhylomeDB" id="B8M1M2"/>
<dbReference type="GeneID" id="8102599"/>
<dbReference type="OrthoDB" id="27537at2759"/>
<dbReference type="InterPro" id="IPR037867">
    <property type="entry name" value="Swd2/WDR82"/>
</dbReference>
<accession>B8M1M2</accession>
<feature type="repeat" description="WD" evidence="6">
    <location>
        <begin position="60"/>
        <end position="101"/>
    </location>
</feature>
<evidence type="ECO:0000256" key="1">
    <source>
        <dbReference type="ARBA" id="ARBA00004123"/>
    </source>
</evidence>
<dbReference type="PROSITE" id="PS50082">
    <property type="entry name" value="WD_REPEATS_2"/>
    <property type="match status" value="2"/>
</dbReference>
<dbReference type="PROSITE" id="PS50294">
    <property type="entry name" value="WD_REPEATS_REGION"/>
    <property type="match status" value="1"/>
</dbReference>
<dbReference type="VEuPathDB" id="FungiDB:TSTA_093550"/>
<reference evidence="9" key="1">
    <citation type="journal article" date="2015" name="Genome Announc.">
        <title>Genome sequence of the AIDS-associated pathogen Penicillium marneffei (ATCC18224) and its near taxonomic relative Talaromyces stipitatus (ATCC10500).</title>
        <authorList>
            <person name="Nierman W.C."/>
            <person name="Fedorova-Abrams N.D."/>
            <person name="Andrianopoulos A."/>
        </authorList>
    </citation>
    <scope>NUCLEOTIDE SEQUENCE [LARGE SCALE GENOMIC DNA]</scope>
    <source>
        <strain evidence="9">ATCC 10500 / CBS 375.48 / QM 6759 / NRRL 1006</strain>
    </source>
</reference>
<protein>
    <submittedName>
        <fullName evidence="8">WD repeat protein</fullName>
    </submittedName>
</protein>